<dbReference type="PANTHER" id="PTHR10110">
    <property type="entry name" value="SODIUM/HYDROGEN EXCHANGER"/>
    <property type="match status" value="1"/>
</dbReference>
<evidence type="ECO:0000256" key="7">
    <source>
        <dbReference type="ARBA" id="ARBA00023065"/>
    </source>
</evidence>
<feature type="compositionally biased region" description="Low complexity" evidence="10">
    <location>
        <begin position="410"/>
        <end position="420"/>
    </location>
</feature>
<comment type="caution">
    <text evidence="13">The sequence shown here is derived from an EMBL/GenBank/DDBJ whole genome shotgun (WGS) entry which is preliminary data.</text>
</comment>
<dbReference type="Pfam" id="PF00999">
    <property type="entry name" value="Na_H_Exchanger"/>
    <property type="match status" value="1"/>
</dbReference>
<feature type="transmembrane region" description="Helical" evidence="11">
    <location>
        <begin position="168"/>
        <end position="191"/>
    </location>
</feature>
<keyword evidence="8 11" id="KW-0472">Membrane</keyword>
<feature type="transmembrane region" description="Helical" evidence="11">
    <location>
        <begin position="441"/>
        <end position="457"/>
    </location>
</feature>
<feature type="transmembrane region" description="Helical" evidence="11">
    <location>
        <begin position="6"/>
        <end position="24"/>
    </location>
</feature>
<dbReference type="Proteomes" id="UP001295423">
    <property type="component" value="Unassembled WGS sequence"/>
</dbReference>
<feature type="compositionally biased region" description="Basic and acidic residues" evidence="10">
    <location>
        <begin position="589"/>
        <end position="598"/>
    </location>
</feature>
<feature type="transmembrane region" description="Helical" evidence="11">
    <location>
        <begin position="242"/>
        <end position="267"/>
    </location>
</feature>
<evidence type="ECO:0000259" key="12">
    <source>
        <dbReference type="Pfam" id="PF00999"/>
    </source>
</evidence>
<evidence type="ECO:0000313" key="14">
    <source>
        <dbReference type="Proteomes" id="UP001295423"/>
    </source>
</evidence>
<keyword evidence="3" id="KW-1003">Cell membrane</keyword>
<keyword evidence="9" id="KW-0739">Sodium transport</keyword>
<dbReference type="EMBL" id="CAKOGP040000269">
    <property type="protein sequence ID" value="CAJ1933402.1"/>
    <property type="molecule type" value="Genomic_DNA"/>
</dbReference>
<protein>
    <recommendedName>
        <fullName evidence="12">Cation/H+ exchanger transmembrane domain-containing protein</fullName>
    </recommendedName>
</protein>
<name>A0AAD2FI32_9STRA</name>
<evidence type="ECO:0000256" key="1">
    <source>
        <dbReference type="ARBA" id="ARBA00004651"/>
    </source>
</evidence>
<evidence type="ECO:0000256" key="11">
    <source>
        <dbReference type="SAM" id="Phobius"/>
    </source>
</evidence>
<reference evidence="13" key="1">
    <citation type="submission" date="2023-08" db="EMBL/GenBank/DDBJ databases">
        <authorList>
            <person name="Audoor S."/>
            <person name="Bilcke G."/>
        </authorList>
    </citation>
    <scope>NUCLEOTIDE SEQUENCE</scope>
</reference>
<keyword evidence="6" id="KW-0915">Sodium</keyword>
<evidence type="ECO:0000256" key="10">
    <source>
        <dbReference type="SAM" id="MobiDB-lite"/>
    </source>
</evidence>
<evidence type="ECO:0000256" key="3">
    <source>
        <dbReference type="ARBA" id="ARBA00022475"/>
    </source>
</evidence>
<gene>
    <name evidence="13" type="ORF">CYCCA115_LOCUS3291</name>
</gene>
<evidence type="ECO:0000256" key="8">
    <source>
        <dbReference type="ARBA" id="ARBA00023136"/>
    </source>
</evidence>
<evidence type="ECO:0000256" key="6">
    <source>
        <dbReference type="ARBA" id="ARBA00023053"/>
    </source>
</evidence>
<sequence length="598" mass="66873">MEEHKISVLFLTIVTLLATVLVLAKALHDRPKLNSFLSEPGMVLLVGIAVSLVVSFFAGFNDFVDADEAAAAAADAGDDNIFKMYDEDQAGESLLKLMFSFPKEVFFFGFLPPILFNSGYELQREMFFRHIKAIGAFAVIGTLVSGFSTGFILYGVREAGWLGDFAPATLELLTFGALIAATDTVSVLGVLKSKQVDPHLFNLVFGESALNDAVALVLFNSLSKVLVEDADNNLNLAHEAKMFVIEFSMIAVGSPVLGIIFSFFTAILFKRMDLRKHSAIELCLYILLMYVPYMMAEVFHLSGIVTIFFCGMSARRYIEPNLSFATAKNAEAIFHAIAYLAETCIFLCLGLSCFGYIERFHWRFIGFGFVASLIGRALSIYPISFLYNCSLKERVTDSLLALDEEASLGSMQSSGSMSSSKRQKIRSTPARRQDRKIPPRFMHVLWFAGLRGAVAYACAKNFPNVYGHENDMVTSTMVIVLINVLVMGGFTDALLNCLKIRMGVDEKEYMKTWHKQRKLKGTFHRFENDYIYKVVVREGENDIPVKPKHGYQNPEIIDTMYQLQIMELAEIDETDSQSEMDPEGMVVETKSETESEHR</sequence>
<keyword evidence="4 11" id="KW-0812">Transmembrane</keyword>
<keyword evidence="5 11" id="KW-1133">Transmembrane helix</keyword>
<evidence type="ECO:0000256" key="9">
    <source>
        <dbReference type="ARBA" id="ARBA00023201"/>
    </source>
</evidence>
<accession>A0AAD2FI32</accession>
<organism evidence="13 14">
    <name type="scientific">Cylindrotheca closterium</name>
    <dbReference type="NCBI Taxonomy" id="2856"/>
    <lineage>
        <taxon>Eukaryota</taxon>
        <taxon>Sar</taxon>
        <taxon>Stramenopiles</taxon>
        <taxon>Ochrophyta</taxon>
        <taxon>Bacillariophyta</taxon>
        <taxon>Bacillariophyceae</taxon>
        <taxon>Bacillariophycidae</taxon>
        <taxon>Bacillariales</taxon>
        <taxon>Bacillariaceae</taxon>
        <taxon>Cylindrotheca</taxon>
    </lineage>
</organism>
<keyword evidence="7" id="KW-0406">Ion transport</keyword>
<dbReference type="PANTHER" id="PTHR10110:SF86">
    <property type="entry name" value="SODIUM_HYDROGEN EXCHANGER 7"/>
    <property type="match status" value="1"/>
</dbReference>
<dbReference type="GO" id="GO:0015386">
    <property type="term" value="F:potassium:proton antiporter activity"/>
    <property type="evidence" value="ECO:0007669"/>
    <property type="project" value="TreeGrafter"/>
</dbReference>
<dbReference type="GO" id="GO:0015385">
    <property type="term" value="F:sodium:proton antiporter activity"/>
    <property type="evidence" value="ECO:0007669"/>
    <property type="project" value="InterPro"/>
</dbReference>
<evidence type="ECO:0000256" key="2">
    <source>
        <dbReference type="ARBA" id="ARBA00022448"/>
    </source>
</evidence>
<feature type="transmembrane region" description="Helical" evidence="11">
    <location>
        <begin position="363"/>
        <end position="387"/>
    </location>
</feature>
<feature type="transmembrane region" description="Helical" evidence="11">
    <location>
        <begin position="339"/>
        <end position="357"/>
    </location>
</feature>
<keyword evidence="2" id="KW-0813">Transport</keyword>
<feature type="region of interest" description="Disordered" evidence="10">
    <location>
        <begin position="573"/>
        <end position="598"/>
    </location>
</feature>
<dbReference type="AlphaFoldDB" id="A0AAD2FI32"/>
<feature type="transmembrane region" description="Helical" evidence="11">
    <location>
        <begin position="36"/>
        <end position="58"/>
    </location>
</feature>
<evidence type="ECO:0000256" key="5">
    <source>
        <dbReference type="ARBA" id="ARBA00022989"/>
    </source>
</evidence>
<dbReference type="InterPro" id="IPR004709">
    <property type="entry name" value="NaH_exchanger"/>
</dbReference>
<dbReference type="GO" id="GO:0098719">
    <property type="term" value="P:sodium ion import across plasma membrane"/>
    <property type="evidence" value="ECO:0007669"/>
    <property type="project" value="TreeGrafter"/>
</dbReference>
<feature type="region of interest" description="Disordered" evidence="10">
    <location>
        <begin position="410"/>
        <end position="432"/>
    </location>
</feature>
<feature type="transmembrane region" description="Helical" evidence="11">
    <location>
        <begin position="477"/>
        <end position="498"/>
    </location>
</feature>
<evidence type="ECO:0000256" key="4">
    <source>
        <dbReference type="ARBA" id="ARBA00022692"/>
    </source>
</evidence>
<comment type="subcellular location">
    <subcellularLocation>
        <location evidence="1">Cell membrane</location>
        <topology evidence="1">Multi-pass membrane protein</topology>
    </subcellularLocation>
</comment>
<dbReference type="PRINTS" id="PR01084">
    <property type="entry name" value="NAHEXCHNGR"/>
</dbReference>
<dbReference type="InterPro" id="IPR018422">
    <property type="entry name" value="Cation/H_exchanger_CPA1"/>
</dbReference>
<feature type="transmembrane region" description="Helical" evidence="11">
    <location>
        <begin position="134"/>
        <end position="156"/>
    </location>
</feature>
<feature type="domain" description="Cation/H+ exchanger transmembrane" evidence="12">
    <location>
        <begin position="67"/>
        <end position="496"/>
    </location>
</feature>
<dbReference type="GO" id="GO:0051453">
    <property type="term" value="P:regulation of intracellular pH"/>
    <property type="evidence" value="ECO:0007669"/>
    <property type="project" value="TreeGrafter"/>
</dbReference>
<evidence type="ECO:0000313" key="13">
    <source>
        <dbReference type="EMBL" id="CAJ1933402.1"/>
    </source>
</evidence>
<keyword evidence="14" id="KW-1185">Reference proteome</keyword>
<dbReference type="Gene3D" id="6.10.140.1330">
    <property type="match status" value="1"/>
</dbReference>
<proteinExistence type="predicted"/>
<dbReference type="InterPro" id="IPR006153">
    <property type="entry name" value="Cation/H_exchanger_TM"/>
</dbReference>
<feature type="compositionally biased region" description="Acidic residues" evidence="10">
    <location>
        <begin position="573"/>
        <end position="582"/>
    </location>
</feature>
<dbReference type="GO" id="GO:0005886">
    <property type="term" value="C:plasma membrane"/>
    <property type="evidence" value="ECO:0007669"/>
    <property type="project" value="UniProtKB-SubCell"/>
</dbReference>